<evidence type="ECO:0000259" key="5">
    <source>
        <dbReference type="PROSITE" id="PS50011"/>
    </source>
</evidence>
<feature type="domain" description="Protein kinase" evidence="5">
    <location>
        <begin position="76"/>
        <end position="355"/>
    </location>
</feature>
<feature type="region of interest" description="Disordered" evidence="4">
    <location>
        <begin position="369"/>
        <end position="397"/>
    </location>
</feature>
<dbReference type="PROSITE" id="PS50011">
    <property type="entry name" value="PROTEIN_KINASE_DOM"/>
    <property type="match status" value="1"/>
</dbReference>
<dbReference type="Gene3D" id="3.30.200.20">
    <property type="entry name" value="Phosphorylase Kinase, domain 1"/>
    <property type="match status" value="1"/>
</dbReference>
<evidence type="ECO:0000256" key="2">
    <source>
        <dbReference type="ARBA" id="ARBA00022741"/>
    </source>
</evidence>
<evidence type="ECO:0000256" key="4">
    <source>
        <dbReference type="SAM" id="MobiDB-lite"/>
    </source>
</evidence>
<keyword evidence="3" id="KW-0067">ATP-binding</keyword>
<comment type="similarity">
    <text evidence="1">Belongs to the protein kinase superfamily. STE Ser/Thr protein kinase family. STE20 subfamily.</text>
</comment>
<comment type="caution">
    <text evidence="6">The sequence shown here is derived from an EMBL/GenBank/DDBJ whole genome shotgun (WGS) entry which is preliminary data.</text>
</comment>
<dbReference type="PANTHER" id="PTHR45832:SF22">
    <property type="entry name" value="SERINE_THREONINE-PROTEIN KINASE SAMKA-RELATED"/>
    <property type="match status" value="1"/>
</dbReference>
<gene>
    <name evidence="6" type="ORF">GCM10009827_079700</name>
</gene>
<dbReference type="SUPFAM" id="SSF56112">
    <property type="entry name" value="Protein kinase-like (PK-like)"/>
    <property type="match status" value="1"/>
</dbReference>
<dbReference type="InterPro" id="IPR000719">
    <property type="entry name" value="Prot_kinase_dom"/>
</dbReference>
<feature type="compositionally biased region" description="Low complexity" evidence="4">
    <location>
        <begin position="369"/>
        <end position="396"/>
    </location>
</feature>
<reference evidence="6 7" key="1">
    <citation type="journal article" date="2019" name="Int. J. Syst. Evol. Microbiol.">
        <title>The Global Catalogue of Microorganisms (GCM) 10K type strain sequencing project: providing services to taxonomists for standard genome sequencing and annotation.</title>
        <authorList>
            <consortium name="The Broad Institute Genomics Platform"/>
            <consortium name="The Broad Institute Genome Sequencing Center for Infectious Disease"/>
            <person name="Wu L."/>
            <person name="Ma J."/>
        </authorList>
    </citation>
    <scope>NUCLEOTIDE SEQUENCE [LARGE SCALE GENOMIC DNA]</scope>
    <source>
        <strain evidence="6 7">JCM 15933</strain>
    </source>
</reference>
<dbReference type="SMART" id="SM00220">
    <property type="entry name" value="S_TKc"/>
    <property type="match status" value="1"/>
</dbReference>
<dbReference type="PANTHER" id="PTHR45832">
    <property type="entry name" value="SERINE/THREONINE-PROTEIN KINASE SAMKA-RELATED-RELATED"/>
    <property type="match status" value="1"/>
</dbReference>
<dbReference type="InterPro" id="IPR011009">
    <property type="entry name" value="Kinase-like_dom_sf"/>
</dbReference>
<accession>A0ABN2BV61</accession>
<keyword evidence="2" id="KW-0547">Nucleotide-binding</keyword>
<dbReference type="Proteomes" id="UP001501470">
    <property type="component" value="Unassembled WGS sequence"/>
</dbReference>
<protein>
    <recommendedName>
        <fullName evidence="5">Protein kinase domain-containing protein</fullName>
    </recommendedName>
</protein>
<keyword evidence="7" id="KW-1185">Reference proteome</keyword>
<dbReference type="Gene3D" id="2.60.120.260">
    <property type="entry name" value="Galactose-binding domain-like"/>
    <property type="match status" value="1"/>
</dbReference>
<sequence>MSEPLDLTGKVNLDAPPERLGLVTATRVTTDAPGEHTNRKGGRVAELDEGLEASGGIPQVLTFGTPSVGEILAERYQLEEHIGNDSLGRQLYRGIDVILRRPVAVVLRYPGGESAKEMLGAAVAASRIVHPHLVGVYDAIDEGHRAYVVREWVDGIALREIVASGPLDAGRSVAIAWAVTDAVASLHGTGMAHGNVHPGTVLVAHDGRVVLTDARADDLATPETDIRAIGAVLYCALTGYWPHREAGTYSVPDGVRDSSGALAAPRQVRAGVPTHLDSLVTDLLNPDLPLPSAESLAGELASFGQFDESDLAEGGAERGGEQLDFEAFDAASQSTAPPKPAGRKLAVGVVGLLVLALAGTLAAAKVLGDPATPSETPPSTAGSSAPQQAKPPAGQPTVLTLKSSQVRIVDPKGNRSEVKDAEKTIDANTETTWRTERYPKADFGGKKDGMGVWLDLGEARQIVSVEVKLATPGASGELRTGTTDFGSGATQDQQTVDQYKVVENTAKAAMDPTNLYVGPAQPTRYLLVWITKLPKESSGSGYRVAIAEITVRVQ</sequence>
<dbReference type="CDD" id="cd13973">
    <property type="entry name" value="PK_MviN-like"/>
    <property type="match status" value="1"/>
</dbReference>
<evidence type="ECO:0000313" key="7">
    <source>
        <dbReference type="Proteomes" id="UP001501470"/>
    </source>
</evidence>
<evidence type="ECO:0000256" key="1">
    <source>
        <dbReference type="ARBA" id="ARBA00008874"/>
    </source>
</evidence>
<dbReference type="InterPro" id="IPR051931">
    <property type="entry name" value="PAK3-like"/>
</dbReference>
<evidence type="ECO:0000313" key="6">
    <source>
        <dbReference type="EMBL" id="GAA1547482.1"/>
    </source>
</evidence>
<proteinExistence type="inferred from homology"/>
<dbReference type="EMBL" id="BAAAQD010000019">
    <property type="protein sequence ID" value="GAA1547482.1"/>
    <property type="molecule type" value="Genomic_DNA"/>
</dbReference>
<dbReference type="Gene3D" id="1.10.510.10">
    <property type="entry name" value="Transferase(Phosphotransferase) domain 1"/>
    <property type="match status" value="1"/>
</dbReference>
<organism evidence="6 7">
    <name type="scientific">Dactylosporangium maewongense</name>
    <dbReference type="NCBI Taxonomy" id="634393"/>
    <lineage>
        <taxon>Bacteria</taxon>
        <taxon>Bacillati</taxon>
        <taxon>Actinomycetota</taxon>
        <taxon>Actinomycetes</taxon>
        <taxon>Micromonosporales</taxon>
        <taxon>Micromonosporaceae</taxon>
        <taxon>Dactylosporangium</taxon>
    </lineage>
</organism>
<name>A0ABN2BV61_9ACTN</name>
<evidence type="ECO:0000256" key="3">
    <source>
        <dbReference type="ARBA" id="ARBA00022840"/>
    </source>
</evidence>